<gene>
    <name evidence="1" type="ORF">PAPYR_520</name>
</gene>
<organism evidence="1 2">
    <name type="scientific">Paratrimastix pyriformis</name>
    <dbReference type="NCBI Taxonomy" id="342808"/>
    <lineage>
        <taxon>Eukaryota</taxon>
        <taxon>Metamonada</taxon>
        <taxon>Preaxostyla</taxon>
        <taxon>Paratrimastigidae</taxon>
        <taxon>Paratrimastix</taxon>
    </lineage>
</organism>
<dbReference type="Proteomes" id="UP001141327">
    <property type="component" value="Unassembled WGS sequence"/>
</dbReference>
<name>A0ABQ8UUL8_9EUKA</name>
<protein>
    <submittedName>
        <fullName evidence="1">Uncharacterized protein</fullName>
    </submittedName>
</protein>
<dbReference type="SUPFAM" id="SSF52047">
    <property type="entry name" value="RNI-like"/>
    <property type="match status" value="1"/>
</dbReference>
<proteinExistence type="predicted"/>
<keyword evidence="2" id="KW-1185">Reference proteome</keyword>
<sequence>MAVQGTPHDLSFGETPKPTADALAALIGPCKGLTKLAFRPSETPLHPIIYGCGHTEAVCAAVLEYLPTNVEPVIERILHHLTGLLELRFINGTPSSNHLLASIASSCPHLRVQLRFRYCRPSADLDTFVNTLSVAEMLHPSHCTPAALRPLASHLTRLSMSLEHGDAENLPVPWLSRLERLSLRGCQTFSTRLAHLLAANRATLQRLKLEFISLDAAPGLAPLMAALDALLLTHLMLNFQELPPEADITALPPALLGRLERFVLIDPDEFTVQRPLSIASGRLRSLDLACVGSVTVLTLDCPALVDMRLQVAEFLPRQFLGFSTPMTDLVSVTCWEEDPIRLRRLDDVQLTRLDLLPAVCMRLAD</sequence>
<evidence type="ECO:0000313" key="1">
    <source>
        <dbReference type="EMBL" id="KAJ4462548.1"/>
    </source>
</evidence>
<accession>A0ABQ8UUL8</accession>
<evidence type="ECO:0000313" key="2">
    <source>
        <dbReference type="Proteomes" id="UP001141327"/>
    </source>
</evidence>
<dbReference type="Gene3D" id="3.80.10.10">
    <property type="entry name" value="Ribonuclease Inhibitor"/>
    <property type="match status" value="1"/>
</dbReference>
<reference evidence="1" key="1">
    <citation type="journal article" date="2022" name="bioRxiv">
        <title>Genomics of Preaxostyla Flagellates Illuminates Evolutionary Transitions and the Path Towards Mitochondrial Loss.</title>
        <authorList>
            <person name="Novak L.V.F."/>
            <person name="Treitli S.C."/>
            <person name="Pyrih J."/>
            <person name="Halakuc P."/>
            <person name="Pipaliya S.V."/>
            <person name="Vacek V."/>
            <person name="Brzon O."/>
            <person name="Soukal P."/>
            <person name="Eme L."/>
            <person name="Dacks J.B."/>
            <person name="Karnkowska A."/>
            <person name="Elias M."/>
            <person name="Hampl V."/>
        </authorList>
    </citation>
    <scope>NUCLEOTIDE SEQUENCE</scope>
    <source>
        <strain evidence="1">RCP-MX</strain>
    </source>
</reference>
<dbReference type="InterPro" id="IPR032675">
    <property type="entry name" value="LRR_dom_sf"/>
</dbReference>
<comment type="caution">
    <text evidence="1">The sequence shown here is derived from an EMBL/GenBank/DDBJ whole genome shotgun (WGS) entry which is preliminary data.</text>
</comment>
<dbReference type="EMBL" id="JAPMOS010000002">
    <property type="protein sequence ID" value="KAJ4462548.1"/>
    <property type="molecule type" value="Genomic_DNA"/>
</dbReference>